<evidence type="ECO:0000313" key="4">
    <source>
        <dbReference type="Proteomes" id="UP000597989"/>
    </source>
</evidence>
<comment type="caution">
    <text evidence="3">The sequence shown here is derived from an EMBL/GenBank/DDBJ whole genome shotgun (WGS) entry which is preliminary data.</text>
</comment>
<dbReference type="SUPFAM" id="SSF56112">
    <property type="entry name" value="Protein kinase-like (PK-like)"/>
    <property type="match status" value="1"/>
</dbReference>
<feature type="region of interest" description="Disordered" evidence="1">
    <location>
        <begin position="107"/>
        <end position="128"/>
    </location>
</feature>
<dbReference type="Proteomes" id="UP000597989">
    <property type="component" value="Unassembled WGS sequence"/>
</dbReference>
<dbReference type="PROSITE" id="PS50011">
    <property type="entry name" value="PROTEIN_KINASE_DOM"/>
    <property type="match status" value="1"/>
</dbReference>
<dbReference type="Gene3D" id="1.10.510.10">
    <property type="entry name" value="Transferase(Phosphotransferase) domain 1"/>
    <property type="match status" value="1"/>
</dbReference>
<evidence type="ECO:0000313" key="3">
    <source>
        <dbReference type="EMBL" id="GGJ06793.1"/>
    </source>
</evidence>
<dbReference type="InterPro" id="IPR000719">
    <property type="entry name" value="Prot_kinase_dom"/>
</dbReference>
<sequence length="201" mass="21800">MLGAIGPEHDAVPRSLALVDTDRTRTLVLGWPRRTTPPDGFETLADYIPHPTELDSTAVRRTLRALSGLCRPLEALHHHHCTHRELAPHTIVRIDEDHLALRDLGAAGRPARPGIDRSGYQAPEQTHHGRAKIGPWTDVFRLAAVAYHMISGRLPDEPAPLPTSAVCPFAPERAAAAIDAALHPDITQRPTVAELAAALGM</sequence>
<gene>
    <name evidence="3" type="ORF">GCM10011581_49700</name>
</gene>
<evidence type="ECO:0000259" key="2">
    <source>
        <dbReference type="PROSITE" id="PS50011"/>
    </source>
</evidence>
<dbReference type="EMBL" id="BMMT01000029">
    <property type="protein sequence ID" value="GGJ06793.1"/>
    <property type="molecule type" value="Genomic_DNA"/>
</dbReference>
<dbReference type="AlphaFoldDB" id="A0A917KA74"/>
<dbReference type="GO" id="GO:0005524">
    <property type="term" value="F:ATP binding"/>
    <property type="evidence" value="ECO:0007669"/>
    <property type="project" value="InterPro"/>
</dbReference>
<accession>A0A917KA74</accession>
<dbReference type="InterPro" id="IPR011009">
    <property type="entry name" value="Kinase-like_dom_sf"/>
</dbReference>
<evidence type="ECO:0000256" key="1">
    <source>
        <dbReference type="SAM" id="MobiDB-lite"/>
    </source>
</evidence>
<dbReference type="GO" id="GO:0004672">
    <property type="term" value="F:protein kinase activity"/>
    <property type="evidence" value="ECO:0007669"/>
    <property type="project" value="InterPro"/>
</dbReference>
<feature type="domain" description="Protein kinase" evidence="2">
    <location>
        <begin position="1"/>
        <end position="201"/>
    </location>
</feature>
<protein>
    <recommendedName>
        <fullName evidence="2">Protein kinase domain-containing protein</fullName>
    </recommendedName>
</protein>
<name>A0A917KA74_9PSEU</name>
<reference evidence="3 4" key="1">
    <citation type="journal article" date="2014" name="Int. J. Syst. Evol. Microbiol.">
        <title>Complete genome sequence of Corynebacterium casei LMG S-19264T (=DSM 44701T), isolated from a smear-ripened cheese.</title>
        <authorList>
            <consortium name="US DOE Joint Genome Institute (JGI-PGF)"/>
            <person name="Walter F."/>
            <person name="Albersmeier A."/>
            <person name="Kalinowski J."/>
            <person name="Ruckert C."/>
        </authorList>
    </citation>
    <scope>NUCLEOTIDE SEQUENCE [LARGE SCALE GENOMIC DNA]</scope>
    <source>
        <strain evidence="3 4">CGMCC 4.7206</strain>
    </source>
</reference>
<proteinExistence type="predicted"/>
<organism evidence="3 4">
    <name type="scientific">Saccharopolyspora thermophila</name>
    <dbReference type="NCBI Taxonomy" id="89367"/>
    <lineage>
        <taxon>Bacteria</taxon>
        <taxon>Bacillati</taxon>
        <taxon>Actinomycetota</taxon>
        <taxon>Actinomycetes</taxon>
        <taxon>Pseudonocardiales</taxon>
        <taxon>Pseudonocardiaceae</taxon>
        <taxon>Saccharopolyspora</taxon>
    </lineage>
</organism>